<dbReference type="EMBL" id="FOKC01000006">
    <property type="protein sequence ID" value="SFB26091.1"/>
    <property type="molecule type" value="Genomic_DNA"/>
</dbReference>
<evidence type="ECO:0000313" key="2">
    <source>
        <dbReference type="Proteomes" id="UP000199113"/>
    </source>
</evidence>
<reference evidence="2" key="1">
    <citation type="submission" date="2016-10" db="EMBL/GenBank/DDBJ databases">
        <authorList>
            <person name="Varghese N."/>
            <person name="Submissions S."/>
        </authorList>
    </citation>
    <scope>NUCLEOTIDE SEQUENCE [LARGE SCALE GENOMIC DNA]</scope>
    <source>
        <strain evidence="2">CGMCC 1.10697</strain>
    </source>
</reference>
<evidence type="ECO:0000313" key="1">
    <source>
        <dbReference type="EMBL" id="SFB26091.1"/>
    </source>
</evidence>
<dbReference type="GO" id="GO:0006006">
    <property type="term" value="P:glucose metabolic process"/>
    <property type="evidence" value="ECO:0007669"/>
    <property type="project" value="TreeGrafter"/>
</dbReference>
<sequence>MSSVAVMVLPSGDQYEIAAAGYAAVVTESGAALRGLSLHGRELVDGFAADEMSSGGRGQLLAPWPNRIRDGRYAFGGRDLQLGLTDPSRGNASHGLARWAAWTLEEHTATSVSLVYRVMAQTGYPWSLDLHVLYDLSADGLVVTQTATNLSPSPAPYASGAHPYLKVGDAIEELELRVPARTRLLVDDRQLPIGAEPVAGGYDFTRPRPVGDAVLDEAYGDLAREGGRTTVTLRDPVLDRGVALWVDERHHWLQVFTPPPVEGRRTGLAVEPMTAPADAFNSGTDLVTLAPAGGPGDELSVSWGIHGS</sequence>
<dbReference type="Pfam" id="PF01263">
    <property type="entry name" value="Aldose_epim"/>
    <property type="match status" value="1"/>
</dbReference>
<accession>A0A1I0ZKQ5</accession>
<dbReference type="Gene3D" id="2.70.98.10">
    <property type="match status" value="1"/>
</dbReference>
<dbReference type="GO" id="GO:0030246">
    <property type="term" value="F:carbohydrate binding"/>
    <property type="evidence" value="ECO:0007669"/>
    <property type="project" value="InterPro"/>
</dbReference>
<dbReference type="GO" id="GO:0004034">
    <property type="term" value="F:aldose 1-epimerase activity"/>
    <property type="evidence" value="ECO:0007669"/>
    <property type="project" value="TreeGrafter"/>
</dbReference>
<dbReference type="GO" id="GO:0033499">
    <property type="term" value="P:galactose catabolic process via UDP-galactose, Leloir pathway"/>
    <property type="evidence" value="ECO:0007669"/>
    <property type="project" value="TreeGrafter"/>
</dbReference>
<dbReference type="CDD" id="cd09022">
    <property type="entry name" value="Aldose_epim_Ec_YihR"/>
    <property type="match status" value="1"/>
</dbReference>
<gene>
    <name evidence="1" type="ORF">SAMN05192575_10626</name>
</gene>
<dbReference type="PANTHER" id="PTHR10091:SF0">
    <property type="entry name" value="GALACTOSE MUTAROTASE"/>
    <property type="match status" value="1"/>
</dbReference>
<dbReference type="PANTHER" id="PTHR10091">
    <property type="entry name" value="ALDOSE-1-EPIMERASE"/>
    <property type="match status" value="1"/>
</dbReference>
<dbReference type="AlphaFoldDB" id="A0A1I0ZKQ5"/>
<dbReference type="InterPro" id="IPR008183">
    <property type="entry name" value="Aldose_1/G6P_1-epimerase"/>
</dbReference>
<dbReference type="InterPro" id="IPR011013">
    <property type="entry name" value="Gal_mutarotase_sf_dom"/>
</dbReference>
<dbReference type="Proteomes" id="UP000199113">
    <property type="component" value="Unassembled WGS sequence"/>
</dbReference>
<name>A0A1I0ZKQ5_9ACTN</name>
<dbReference type="STRING" id="748909.SAMN05192575_10626"/>
<proteinExistence type="predicted"/>
<organism evidence="1 2">
    <name type="scientific">Nocardioides alpinus</name>
    <dbReference type="NCBI Taxonomy" id="748909"/>
    <lineage>
        <taxon>Bacteria</taxon>
        <taxon>Bacillati</taxon>
        <taxon>Actinomycetota</taxon>
        <taxon>Actinomycetes</taxon>
        <taxon>Propionibacteriales</taxon>
        <taxon>Nocardioidaceae</taxon>
        <taxon>Nocardioides</taxon>
    </lineage>
</organism>
<protein>
    <submittedName>
        <fullName evidence="1">Aldose 1-epimerase</fullName>
    </submittedName>
</protein>
<dbReference type="InterPro" id="IPR014718">
    <property type="entry name" value="GH-type_carb-bd"/>
</dbReference>
<dbReference type="InterPro" id="IPR037480">
    <property type="entry name" value="YihR-like"/>
</dbReference>
<dbReference type="SUPFAM" id="SSF74650">
    <property type="entry name" value="Galactose mutarotase-like"/>
    <property type="match status" value="1"/>
</dbReference>